<keyword evidence="2" id="KW-1185">Reference proteome</keyword>
<dbReference type="Pfam" id="PF11236">
    <property type="entry name" value="DUF3037"/>
    <property type="match status" value="1"/>
</dbReference>
<dbReference type="RefSeq" id="WP_378289209.1">
    <property type="nucleotide sequence ID" value="NZ_JBHSON010000097.1"/>
</dbReference>
<dbReference type="Proteomes" id="UP001596074">
    <property type="component" value="Unassembled WGS sequence"/>
</dbReference>
<reference evidence="2" key="1">
    <citation type="journal article" date="2019" name="Int. J. Syst. Evol. Microbiol.">
        <title>The Global Catalogue of Microorganisms (GCM) 10K type strain sequencing project: providing services to taxonomists for standard genome sequencing and annotation.</title>
        <authorList>
            <consortium name="The Broad Institute Genomics Platform"/>
            <consortium name="The Broad Institute Genome Sequencing Center for Infectious Disease"/>
            <person name="Wu L."/>
            <person name="Ma J."/>
        </authorList>
    </citation>
    <scope>NUCLEOTIDE SEQUENCE [LARGE SCALE GENOMIC DNA]</scope>
    <source>
        <strain evidence="2">KCTC 42087</strain>
    </source>
</reference>
<organism evidence="1 2">
    <name type="scientific">Actinomadura rugatobispora</name>
    <dbReference type="NCBI Taxonomy" id="1994"/>
    <lineage>
        <taxon>Bacteria</taxon>
        <taxon>Bacillati</taxon>
        <taxon>Actinomycetota</taxon>
        <taxon>Actinomycetes</taxon>
        <taxon>Streptosporangiales</taxon>
        <taxon>Thermomonosporaceae</taxon>
        <taxon>Actinomadura</taxon>
    </lineage>
</organism>
<protein>
    <submittedName>
        <fullName evidence="1">DUF3037 domain-containing protein</fullName>
    </submittedName>
</protein>
<dbReference type="EMBL" id="JBHSON010000097">
    <property type="protein sequence ID" value="MFC5752824.1"/>
    <property type="molecule type" value="Genomic_DNA"/>
</dbReference>
<name>A0ABW1AE86_9ACTN</name>
<evidence type="ECO:0000313" key="1">
    <source>
        <dbReference type="EMBL" id="MFC5752824.1"/>
    </source>
</evidence>
<dbReference type="InterPro" id="IPR021398">
    <property type="entry name" value="DUF3037"/>
</dbReference>
<evidence type="ECO:0000313" key="2">
    <source>
        <dbReference type="Proteomes" id="UP001596074"/>
    </source>
</evidence>
<proteinExistence type="predicted"/>
<sequence length="137" mass="14857">MSAGQKTAVRGTDRKIFEYAALRVVPRVERGEAMNVGVLVYCQGLDFLGCRSYLDEPRLRALDASLDLDGVRHALRAVDALCCGGEKAGQAADEPPGGRFRWLTAPRSTIVQPGPVHAGLTTDPRAELDRLLDLLVK</sequence>
<comment type="caution">
    <text evidence="1">The sequence shown here is derived from an EMBL/GenBank/DDBJ whole genome shotgun (WGS) entry which is preliminary data.</text>
</comment>
<gene>
    <name evidence="1" type="ORF">ACFPZN_45040</name>
</gene>
<accession>A0ABW1AE86</accession>